<dbReference type="SMART" id="SM00320">
    <property type="entry name" value="WD40"/>
    <property type="match status" value="4"/>
</dbReference>
<dbReference type="FunFam" id="2.130.10.10:FF:000308">
    <property type="entry name" value="F-box and WD repeat domain containing 8"/>
    <property type="match status" value="1"/>
</dbReference>
<organism evidence="2 3">
    <name type="scientific">Engystomops pustulosus</name>
    <name type="common">Tungara frog</name>
    <name type="synonym">Physalaemus pustulosus</name>
    <dbReference type="NCBI Taxonomy" id="76066"/>
    <lineage>
        <taxon>Eukaryota</taxon>
        <taxon>Metazoa</taxon>
        <taxon>Chordata</taxon>
        <taxon>Craniata</taxon>
        <taxon>Vertebrata</taxon>
        <taxon>Euteleostomi</taxon>
        <taxon>Amphibia</taxon>
        <taxon>Batrachia</taxon>
        <taxon>Anura</taxon>
        <taxon>Neobatrachia</taxon>
        <taxon>Hyloidea</taxon>
        <taxon>Leptodactylidae</taxon>
        <taxon>Leiuperinae</taxon>
        <taxon>Engystomops</taxon>
    </lineage>
</organism>
<proteinExistence type="predicted"/>
<dbReference type="AlphaFoldDB" id="A0AAV7DK08"/>
<evidence type="ECO:0000313" key="3">
    <source>
        <dbReference type="Proteomes" id="UP000824782"/>
    </source>
</evidence>
<protein>
    <recommendedName>
        <fullName evidence="4">F-box/WD repeat-containing protein 8</fullName>
    </recommendedName>
</protein>
<keyword evidence="1" id="KW-0677">Repeat</keyword>
<dbReference type="SUPFAM" id="SSF50978">
    <property type="entry name" value="WD40 repeat-like"/>
    <property type="match status" value="1"/>
</dbReference>
<sequence>MQRFLFNLFQNRNGAVSQLQYELGKVLCDVHAYDGVVLAGYTSGDVCLWDTRTSNLAESFLKTSHAAEDSGLNPHVSFVRISKSLAVAAYDNGTIDVWSLLVGREPIHHYQHNQKIQALALCPETAAIATASSFQIRVETPDDKGCWRTSGNFQTPKLIHVYNLQTGQCLTTLGNSTGDFSCINLKDSPPHLLVTGNRDRRVRVYDLRCSRSLCSFYAHHLGVSAVQMDDWKVVSGGEEGLTCTWDQRMGTKLWEMHARHPVRYIWFNSQSLITANIPDEKHPRGASIMDDDLTAHRRHRGTINVYEFSVDQTSVESILPICRSSYSEVTGYNYNIGLAVPYDNV</sequence>
<dbReference type="InterPro" id="IPR015943">
    <property type="entry name" value="WD40/YVTN_repeat-like_dom_sf"/>
</dbReference>
<dbReference type="Proteomes" id="UP000824782">
    <property type="component" value="Unassembled WGS sequence"/>
</dbReference>
<dbReference type="Pfam" id="PF00400">
    <property type="entry name" value="WD40"/>
    <property type="match status" value="1"/>
</dbReference>
<dbReference type="FunFam" id="2.130.10.10:FF:000428">
    <property type="entry name" value="F-box and WD repeat domain containing 8"/>
    <property type="match status" value="1"/>
</dbReference>
<dbReference type="EMBL" id="WNYA01000001">
    <property type="protein sequence ID" value="KAG8597852.1"/>
    <property type="molecule type" value="Genomic_DNA"/>
</dbReference>
<accession>A0AAV7DK08</accession>
<dbReference type="InterPro" id="IPR036322">
    <property type="entry name" value="WD40_repeat_dom_sf"/>
</dbReference>
<evidence type="ECO:0008006" key="4">
    <source>
        <dbReference type="Google" id="ProtNLM"/>
    </source>
</evidence>
<keyword evidence="3" id="KW-1185">Reference proteome</keyword>
<dbReference type="PANTHER" id="PTHR19855">
    <property type="entry name" value="WD40 REPEAT PROTEIN 12, 37"/>
    <property type="match status" value="1"/>
</dbReference>
<evidence type="ECO:0000313" key="2">
    <source>
        <dbReference type="EMBL" id="KAG8597852.1"/>
    </source>
</evidence>
<evidence type="ECO:0000256" key="1">
    <source>
        <dbReference type="ARBA" id="ARBA00022737"/>
    </source>
</evidence>
<comment type="caution">
    <text evidence="2">The sequence shown here is derived from an EMBL/GenBank/DDBJ whole genome shotgun (WGS) entry which is preliminary data.</text>
</comment>
<dbReference type="InterPro" id="IPR001680">
    <property type="entry name" value="WD40_rpt"/>
</dbReference>
<dbReference type="Gene3D" id="2.130.10.10">
    <property type="entry name" value="YVTN repeat-like/Quinoprotein amine dehydrogenase"/>
    <property type="match status" value="2"/>
</dbReference>
<gene>
    <name evidence="2" type="ORF">GDO81_002410</name>
</gene>
<name>A0AAV7DK08_ENGPU</name>
<reference evidence="2" key="1">
    <citation type="thesis" date="2020" institute="ProQuest LLC" country="789 East Eisenhower Parkway, Ann Arbor, MI, USA">
        <title>Comparative Genomics and Chromosome Evolution.</title>
        <authorList>
            <person name="Mudd A.B."/>
        </authorList>
    </citation>
    <scope>NUCLEOTIDE SEQUENCE</scope>
    <source>
        <strain evidence="2">237g6f4</strain>
        <tissue evidence="2">Blood</tissue>
    </source>
</reference>
<dbReference type="PANTHER" id="PTHR19855:SF16">
    <property type="entry name" value="F-BOX AND WD REPEAT DOMAIN CONTAINING 8"/>
    <property type="match status" value="1"/>
</dbReference>